<evidence type="ECO:0000259" key="1">
    <source>
        <dbReference type="Pfam" id="PF07495"/>
    </source>
</evidence>
<evidence type="ECO:0000313" key="2">
    <source>
        <dbReference type="EMBL" id="PPK44408.1"/>
    </source>
</evidence>
<proteinExistence type="predicted"/>
<reference evidence="2 3" key="1">
    <citation type="submission" date="2018-02" db="EMBL/GenBank/DDBJ databases">
        <title>Genomic Encyclopedia of Archaeal and Bacterial Type Strains, Phase II (KMG-II): from individual species to whole genera.</title>
        <authorList>
            <person name="Goeker M."/>
        </authorList>
    </citation>
    <scope>NUCLEOTIDE SEQUENCE [LARGE SCALE GENOMIC DNA]</scope>
    <source>
        <strain evidence="2 3">DSM 15099</strain>
    </source>
</reference>
<dbReference type="AlphaFoldDB" id="A0A2S6FUK2"/>
<dbReference type="OrthoDB" id="1925648at2"/>
<feature type="domain" description="Two component regulator three Y" evidence="1">
    <location>
        <begin position="215"/>
        <end position="279"/>
    </location>
</feature>
<feature type="domain" description="Two component regulator three Y" evidence="1">
    <location>
        <begin position="503"/>
        <end position="568"/>
    </location>
</feature>
<dbReference type="Pfam" id="PF07495">
    <property type="entry name" value="Y_Y_Y"/>
    <property type="match status" value="5"/>
</dbReference>
<dbReference type="RefSeq" id="WP_104410729.1">
    <property type="nucleotide sequence ID" value="NZ_PTIS01000023.1"/>
</dbReference>
<dbReference type="Proteomes" id="UP000239863">
    <property type="component" value="Unassembled WGS sequence"/>
</dbReference>
<dbReference type="STRING" id="37659.GCA_000703125_00356"/>
<dbReference type="NCBIfam" id="NF010681">
    <property type="entry name" value="PRK14081.1"/>
    <property type="match status" value="1"/>
</dbReference>
<dbReference type="InterPro" id="IPR011123">
    <property type="entry name" value="Y_Y_Y"/>
</dbReference>
<feature type="domain" description="Two component regulator three Y" evidence="1">
    <location>
        <begin position="408"/>
        <end position="463"/>
    </location>
</feature>
<dbReference type="EMBL" id="PTIS01000023">
    <property type="protein sequence ID" value="PPK44408.1"/>
    <property type="molecule type" value="Genomic_DNA"/>
</dbReference>
<protein>
    <submittedName>
        <fullName evidence="2">YXYXY domain-containing protein</fullName>
    </submittedName>
</protein>
<sequence length="677" mass="79186">MEINFNLSSPQRKGENIEITVDSKKENLLYKFFIGLDGIWHTLQDFSKSDTYKWIPKKNGKYVLMVQGKDKDSKKSFDYVTRADYIVGIEDEHIIKEILLDKEEYLIGDKINLSVDAYKSNLLFKYWLKINDGWELMKNYSPQDTLSFTANTPGFYDVLIECKEVNSKNNFDDFKKISFNIKNIDPVEIKDFKCVTPDIMVGEELIFKINSNSNEERMLIYKFFKIDSKGNIKCIQDYSTKNIVSYIENIKGKYKLLCFVKDMYSNREYDDRAVINYEVEPYKKIKIKELIADLSSPQLSGTEISFKTIVEGGKNLLYRFIVEGTYSEDTGYSREDSLLWKCSKDGDYVIKAMVKDISFEDEYEDIKEMEYSISKKAKNPVIIKDVSVDKKKDIIVNKPVKIKVKAEGGLELKYSFIVYLLDKEVETIEYGDCNSVNFTPMVPGEYCIEVRVKDKYSNKEYDCHWILTLNVNEYVKGNIEYVLINPKEYYMVGDTIDLEVVSENTKDTLIKYILKVDGHLIEETSFVKNKKYIFKPKCRGSYLIEIQGKSVYCEKGYDSKKQVKIKVHDALPVMNTKLFIDNTNIYINEPVVLRVENEGGIDVSYEFYIMEQGEWRKAQSYSKKDYYAFIPFVQGKYKILVLTKSNYKNCSYEDYDIFEFETYEEMATVQSLVDYAL</sequence>
<gene>
    <name evidence="2" type="ORF">BD821_12318</name>
</gene>
<accession>A0A2S6FUK2</accession>
<organism evidence="2 3">
    <name type="scientific">Clostridium algidicarnis DSM 15099</name>
    <dbReference type="NCBI Taxonomy" id="1121295"/>
    <lineage>
        <taxon>Bacteria</taxon>
        <taxon>Bacillati</taxon>
        <taxon>Bacillota</taxon>
        <taxon>Clostridia</taxon>
        <taxon>Eubacteriales</taxon>
        <taxon>Clostridiaceae</taxon>
        <taxon>Clostridium</taxon>
    </lineage>
</organism>
<feature type="domain" description="Two component regulator three Y" evidence="1">
    <location>
        <begin position="117"/>
        <end position="182"/>
    </location>
</feature>
<comment type="caution">
    <text evidence="2">The sequence shown here is derived from an EMBL/GenBank/DDBJ whole genome shotgun (WGS) entry which is preliminary data.</text>
</comment>
<name>A0A2S6FUK2_9CLOT</name>
<evidence type="ECO:0000313" key="3">
    <source>
        <dbReference type="Proteomes" id="UP000239863"/>
    </source>
</evidence>
<feature type="domain" description="Two component regulator three Y" evidence="1">
    <location>
        <begin position="23"/>
        <end position="87"/>
    </location>
</feature>